<dbReference type="PANTHER" id="PTHR37024:SF3">
    <property type="entry name" value="TYPE VI SECRETION SYSTEM PROTEIN TSSA"/>
    <property type="match status" value="1"/>
</dbReference>
<dbReference type="EMBL" id="FSSB01000022">
    <property type="protein sequence ID" value="SIO95944.1"/>
    <property type="molecule type" value="Genomic_DNA"/>
</dbReference>
<reference evidence="3 4" key="1">
    <citation type="submission" date="2016-12" db="EMBL/GenBank/DDBJ databases">
        <authorList>
            <person name="Song W.-J."/>
            <person name="Kurnit D.M."/>
        </authorList>
    </citation>
    <scope>NUCLEOTIDE SEQUENCE [LARGE SCALE GENOMIC DNA]</scope>
    <source>
        <strain evidence="3 4">CECT 9026</strain>
    </source>
</reference>
<dbReference type="AlphaFoldDB" id="A0A1N6M955"/>
<feature type="compositionally biased region" description="Basic and acidic residues" evidence="1">
    <location>
        <begin position="183"/>
        <end position="193"/>
    </location>
</feature>
<organism evidence="3 4">
    <name type="scientific">Vibrio spartinae</name>
    <dbReference type="NCBI Taxonomy" id="1918945"/>
    <lineage>
        <taxon>Bacteria</taxon>
        <taxon>Pseudomonadati</taxon>
        <taxon>Pseudomonadota</taxon>
        <taxon>Gammaproteobacteria</taxon>
        <taxon>Vibrionales</taxon>
        <taxon>Vibrionaceae</taxon>
        <taxon>Vibrio</taxon>
    </lineage>
</organism>
<proteinExistence type="predicted"/>
<dbReference type="InterPro" id="IPR010657">
    <property type="entry name" value="ImpA_N"/>
</dbReference>
<dbReference type="OrthoDB" id="1522895at2"/>
<dbReference type="PANTHER" id="PTHR37024">
    <property type="entry name" value="TYPE VI SECRETION SYSTEM DUF2094 AND IMPA-RELATED DOMAIN PROTEIN"/>
    <property type="match status" value="1"/>
</dbReference>
<dbReference type="Pfam" id="PF06812">
    <property type="entry name" value="ImpA_N"/>
    <property type="match status" value="1"/>
</dbReference>
<dbReference type="Pfam" id="PF16989">
    <property type="entry name" value="T6SS_VasJ"/>
    <property type="match status" value="1"/>
</dbReference>
<feature type="domain" description="ImpA N-terminal" evidence="2">
    <location>
        <begin position="12"/>
        <end position="125"/>
    </location>
</feature>
<name>A0A1N6M955_9VIBR</name>
<evidence type="ECO:0000259" key="2">
    <source>
        <dbReference type="Pfam" id="PF06812"/>
    </source>
</evidence>
<dbReference type="Proteomes" id="UP000184774">
    <property type="component" value="Unassembled WGS sequence"/>
</dbReference>
<dbReference type="RefSeq" id="WP_074374423.1">
    <property type="nucleotide sequence ID" value="NZ_AP024908.1"/>
</dbReference>
<protein>
    <recommendedName>
        <fullName evidence="2">ImpA N-terminal domain-containing protein</fullName>
    </recommendedName>
</protein>
<dbReference type="InterPro" id="IPR017739">
    <property type="entry name" value="T6SS-assoc_VCA0119"/>
</dbReference>
<feature type="region of interest" description="Disordered" evidence="1">
    <location>
        <begin position="183"/>
        <end position="217"/>
    </location>
</feature>
<evidence type="ECO:0000313" key="4">
    <source>
        <dbReference type="Proteomes" id="UP000184774"/>
    </source>
</evidence>
<accession>A0A1N6M955</accession>
<evidence type="ECO:0000313" key="3">
    <source>
        <dbReference type="EMBL" id="SIO95944.1"/>
    </source>
</evidence>
<gene>
    <name evidence="3" type="ORF">VSP9026_03697</name>
</gene>
<sequence length="467" mass="53527">MELSEYRPCITTPIEGENPVGERLIDDSLFDFVEDQMMKVGSLSHGSVQWDEVEHSVLKLLKEKSKDIKLLVYLLQCLHHQVTPARFNLSLFIWADFISLFWEESYPAPGPRGALPRRKYFGQIVQRFGIVIDKQDFNRFSGELMSDLESALESLNQAVETKGLVTEDFSELFNTVRSKMRLAEERQRAEQKAQKPKGQSQQETPTTSSPLSVDNSSDKAARQTLLKVSEFLAEQEQGIGLAIRLRRHAVWSGILSEPDHNSDGETMLRPMQQDRIKDYQDLMRSPDLSLWRKIEQSLTMAPYWFEGQMMSYQIAQALDKKDWCRAIREEATYFLERLPKLKTLKFKGGQPFVSEEVNTWLGEQEQATTQASVVGSWQEKRKEAFTLAKEAGIAVALSMINGGLEKAVEPRDKFYWRMMSADLLNEHGFSAMAGEQYQTLYRQAGSASVSEWEPSLMQRLEKYSTSE</sequence>
<evidence type="ECO:0000256" key="1">
    <source>
        <dbReference type="SAM" id="MobiDB-lite"/>
    </source>
</evidence>
<feature type="compositionally biased region" description="Polar residues" evidence="1">
    <location>
        <begin position="197"/>
        <end position="215"/>
    </location>
</feature>
<dbReference type="NCBIfam" id="TIGR03362">
    <property type="entry name" value="VI_chp_7"/>
    <property type="match status" value="1"/>
</dbReference>